<evidence type="ECO:0000313" key="2">
    <source>
        <dbReference type="EMBL" id="EEH51496.1"/>
    </source>
</evidence>
<protein>
    <submittedName>
        <fullName evidence="2">Predicted protein</fullName>
    </submittedName>
</protein>
<feature type="compositionally biased region" description="Basic and acidic residues" evidence="1">
    <location>
        <begin position="1"/>
        <end position="12"/>
    </location>
</feature>
<dbReference type="GeneID" id="9689870"/>
<reference evidence="2 3" key="1">
    <citation type="journal article" date="2009" name="Science">
        <title>Green evolution and dynamic adaptations revealed by genomes of the marine picoeukaryotes Micromonas.</title>
        <authorList>
            <person name="Worden A.Z."/>
            <person name="Lee J.H."/>
            <person name="Mock T."/>
            <person name="Rouze P."/>
            <person name="Simmons M.P."/>
            <person name="Aerts A.L."/>
            <person name="Allen A.E."/>
            <person name="Cuvelier M.L."/>
            <person name="Derelle E."/>
            <person name="Everett M.V."/>
            <person name="Foulon E."/>
            <person name="Grimwood J."/>
            <person name="Gundlach H."/>
            <person name="Henrissat B."/>
            <person name="Napoli C."/>
            <person name="McDonald S.M."/>
            <person name="Parker M.S."/>
            <person name="Rombauts S."/>
            <person name="Salamov A."/>
            <person name="Von Dassow P."/>
            <person name="Badger J.H."/>
            <person name="Coutinho P.M."/>
            <person name="Demir E."/>
            <person name="Dubchak I."/>
            <person name="Gentemann C."/>
            <person name="Eikrem W."/>
            <person name="Gready J.E."/>
            <person name="John U."/>
            <person name="Lanier W."/>
            <person name="Lindquist E.A."/>
            <person name="Lucas S."/>
            <person name="Mayer K.F."/>
            <person name="Moreau H."/>
            <person name="Not F."/>
            <person name="Otillar R."/>
            <person name="Panaud O."/>
            <person name="Pangilinan J."/>
            <person name="Paulsen I."/>
            <person name="Piegu B."/>
            <person name="Poliakov A."/>
            <person name="Robbens S."/>
            <person name="Schmutz J."/>
            <person name="Toulza E."/>
            <person name="Wyss T."/>
            <person name="Zelensky A."/>
            <person name="Zhou K."/>
            <person name="Armbrust E.V."/>
            <person name="Bhattacharya D."/>
            <person name="Goodenough U.W."/>
            <person name="Van de Peer Y."/>
            <person name="Grigoriev I.V."/>
        </authorList>
    </citation>
    <scope>NUCLEOTIDE SEQUENCE [LARGE SCALE GENOMIC DNA]</scope>
    <source>
        <strain evidence="2 3">CCMP1545</strain>
    </source>
</reference>
<dbReference type="Proteomes" id="UP000001876">
    <property type="component" value="Unassembled WGS sequence"/>
</dbReference>
<evidence type="ECO:0000256" key="1">
    <source>
        <dbReference type="SAM" id="MobiDB-lite"/>
    </source>
</evidence>
<proteinExistence type="predicted"/>
<sequence>MSVRAAEDEKGGAGDSADVAPRSPPRRRLPETFRELPENGLGELAACLRDAGLEHLVEATLRQNLTSTATSRRE</sequence>
<dbReference type="AlphaFoldDB" id="C1N9C1"/>
<evidence type="ECO:0000313" key="3">
    <source>
        <dbReference type="Proteomes" id="UP000001876"/>
    </source>
</evidence>
<dbReference type="RefSeq" id="XP_003064591.1">
    <property type="nucleotide sequence ID" value="XM_003064545.1"/>
</dbReference>
<name>C1N9C1_MICPC</name>
<keyword evidence="3" id="KW-1185">Reference proteome</keyword>
<feature type="region of interest" description="Disordered" evidence="1">
    <location>
        <begin position="1"/>
        <end position="30"/>
    </location>
</feature>
<accession>C1N9C1</accession>
<organism evidence="3">
    <name type="scientific">Micromonas pusilla (strain CCMP1545)</name>
    <name type="common">Picoplanktonic green alga</name>
    <dbReference type="NCBI Taxonomy" id="564608"/>
    <lineage>
        <taxon>Eukaryota</taxon>
        <taxon>Viridiplantae</taxon>
        <taxon>Chlorophyta</taxon>
        <taxon>Mamiellophyceae</taxon>
        <taxon>Mamiellales</taxon>
        <taxon>Mamiellaceae</taxon>
        <taxon>Micromonas</taxon>
    </lineage>
</organism>
<gene>
    <name evidence="2" type="ORF">MICPUCDRAFT_54445</name>
</gene>
<dbReference type="OrthoDB" id="432412at2759"/>
<dbReference type="KEGG" id="mpp:MICPUCDRAFT_54445"/>
<dbReference type="EMBL" id="GG663751">
    <property type="protein sequence ID" value="EEH51496.1"/>
    <property type="molecule type" value="Genomic_DNA"/>
</dbReference>